<protein>
    <submittedName>
        <fullName evidence="1">Uncharacterized protein</fullName>
    </submittedName>
</protein>
<dbReference type="EMBL" id="JAUESC010000388">
    <property type="protein sequence ID" value="KAK0572848.1"/>
    <property type="molecule type" value="Genomic_DNA"/>
</dbReference>
<organism evidence="1 2">
    <name type="scientific">Acer saccharum</name>
    <name type="common">Sugar maple</name>
    <dbReference type="NCBI Taxonomy" id="4024"/>
    <lineage>
        <taxon>Eukaryota</taxon>
        <taxon>Viridiplantae</taxon>
        <taxon>Streptophyta</taxon>
        <taxon>Embryophyta</taxon>
        <taxon>Tracheophyta</taxon>
        <taxon>Spermatophyta</taxon>
        <taxon>Magnoliopsida</taxon>
        <taxon>eudicotyledons</taxon>
        <taxon>Gunneridae</taxon>
        <taxon>Pentapetalae</taxon>
        <taxon>rosids</taxon>
        <taxon>malvids</taxon>
        <taxon>Sapindales</taxon>
        <taxon>Sapindaceae</taxon>
        <taxon>Hippocastanoideae</taxon>
        <taxon>Acereae</taxon>
        <taxon>Acer</taxon>
    </lineage>
</organism>
<reference evidence="1" key="1">
    <citation type="journal article" date="2022" name="Plant J.">
        <title>Strategies of tolerance reflected in two North American maple genomes.</title>
        <authorList>
            <person name="McEvoy S.L."/>
            <person name="Sezen U.U."/>
            <person name="Trouern-Trend A."/>
            <person name="McMahon S.M."/>
            <person name="Schaberg P.G."/>
            <person name="Yang J."/>
            <person name="Wegrzyn J.L."/>
            <person name="Swenson N.G."/>
        </authorList>
    </citation>
    <scope>NUCLEOTIDE SEQUENCE</scope>
    <source>
        <strain evidence="1">NS2018</strain>
    </source>
</reference>
<dbReference type="AlphaFoldDB" id="A0AA39VCL3"/>
<comment type="caution">
    <text evidence="1">The sequence shown here is derived from an EMBL/GenBank/DDBJ whole genome shotgun (WGS) entry which is preliminary data.</text>
</comment>
<evidence type="ECO:0000313" key="2">
    <source>
        <dbReference type="Proteomes" id="UP001168877"/>
    </source>
</evidence>
<reference evidence="1" key="2">
    <citation type="submission" date="2023-06" db="EMBL/GenBank/DDBJ databases">
        <authorList>
            <person name="Swenson N.G."/>
            <person name="Wegrzyn J.L."/>
            <person name="Mcevoy S.L."/>
        </authorList>
    </citation>
    <scope>NUCLEOTIDE SEQUENCE</scope>
    <source>
        <strain evidence="1">NS2018</strain>
        <tissue evidence="1">Leaf</tissue>
    </source>
</reference>
<proteinExistence type="predicted"/>
<evidence type="ECO:0000313" key="1">
    <source>
        <dbReference type="EMBL" id="KAK0572848.1"/>
    </source>
</evidence>
<accession>A0AA39VCL3</accession>
<sequence>MSKFIRCELIRISSDHNSQAEALAKLASTSDMKLPRTITIFRLPISSLSEDQEIGVLIPDPIEETTPIVDVEGNNLSWSLDEEISKVIETGIALGFDFGNNVREIRNELAQREEEDAARILQ</sequence>
<gene>
    <name evidence="1" type="ORF">LWI29_038119</name>
</gene>
<keyword evidence="2" id="KW-1185">Reference proteome</keyword>
<name>A0AA39VCL3_ACESA</name>
<dbReference type="Proteomes" id="UP001168877">
    <property type="component" value="Unassembled WGS sequence"/>
</dbReference>